<proteinExistence type="predicted"/>
<reference evidence="1 2" key="1">
    <citation type="journal article" date="2019" name="Int. J. Syst. Evol. Microbiol.">
        <title>The Global Catalogue of Microorganisms (GCM) 10K type strain sequencing project: providing services to taxonomists for standard genome sequencing and annotation.</title>
        <authorList>
            <consortium name="The Broad Institute Genomics Platform"/>
            <consortium name="The Broad Institute Genome Sequencing Center for Infectious Disease"/>
            <person name="Wu L."/>
            <person name="Ma J."/>
        </authorList>
    </citation>
    <scope>NUCLEOTIDE SEQUENCE [LARGE SCALE GENOMIC DNA]</scope>
    <source>
        <strain evidence="1 2">JCM 12662</strain>
    </source>
</reference>
<evidence type="ECO:0000313" key="2">
    <source>
        <dbReference type="Proteomes" id="UP001501166"/>
    </source>
</evidence>
<evidence type="ECO:0000313" key="1">
    <source>
        <dbReference type="EMBL" id="GAA0364514.1"/>
    </source>
</evidence>
<name>A0ABN0XHW0_9LACT</name>
<evidence type="ECO:0008006" key="3">
    <source>
        <dbReference type="Google" id="ProtNLM"/>
    </source>
</evidence>
<organism evidence="1 2">
    <name type="scientific">Alkalibacterium iburiense</name>
    <dbReference type="NCBI Taxonomy" id="290589"/>
    <lineage>
        <taxon>Bacteria</taxon>
        <taxon>Bacillati</taxon>
        <taxon>Bacillota</taxon>
        <taxon>Bacilli</taxon>
        <taxon>Lactobacillales</taxon>
        <taxon>Carnobacteriaceae</taxon>
        <taxon>Alkalibacterium</taxon>
    </lineage>
</organism>
<comment type="caution">
    <text evidence="1">The sequence shown here is derived from an EMBL/GenBank/DDBJ whole genome shotgun (WGS) entry which is preliminary data.</text>
</comment>
<keyword evidence="2" id="KW-1185">Reference proteome</keyword>
<dbReference type="RefSeq" id="WP_425541694.1">
    <property type="nucleotide sequence ID" value="NZ_BAAACW010000103.1"/>
</dbReference>
<protein>
    <recommendedName>
        <fullName evidence="3">ABC transporter ATP-binding protein</fullName>
    </recommendedName>
</protein>
<dbReference type="Proteomes" id="UP001501166">
    <property type="component" value="Unassembled WGS sequence"/>
</dbReference>
<sequence>MVVITHNRAIAPMANRVIDINNAKVRDVMINENPETVKNIEW</sequence>
<accession>A0ABN0XHW0</accession>
<gene>
    <name evidence="1" type="ORF">GCM10008932_16030</name>
</gene>
<dbReference type="EMBL" id="BAAACW010000103">
    <property type="protein sequence ID" value="GAA0364514.1"/>
    <property type="molecule type" value="Genomic_DNA"/>
</dbReference>